<comment type="caution">
    <text evidence="9">Lacks conserved residue(s) required for the propagation of feature annotation.</text>
</comment>
<dbReference type="CDD" id="cd00111">
    <property type="entry name" value="Trefoil"/>
    <property type="match status" value="1"/>
</dbReference>
<keyword evidence="3 10" id="KW-0378">Hydrolase</keyword>
<evidence type="ECO:0000256" key="4">
    <source>
        <dbReference type="ARBA" id="ARBA00023136"/>
    </source>
</evidence>
<evidence type="ECO:0000256" key="11">
    <source>
        <dbReference type="SAM" id="SignalP"/>
    </source>
</evidence>
<evidence type="ECO:0000256" key="8">
    <source>
        <dbReference type="ARBA" id="ARBA00041343"/>
    </source>
</evidence>
<dbReference type="Gene3D" id="2.60.40.1760">
    <property type="entry name" value="glycosyl hydrolase (family 31)"/>
    <property type="match status" value="1"/>
</dbReference>
<sequence length="936" mass="108132">MIRAFVFLTLIISCIAEKENRFDCLPELNPEQIRNDSRSECIKRKCIWTEEPPPTSPRCYYNQTDKFGFIYQTFNTDGYKTKVTLKQTEPVNGTFPYPAPFKYPSVLFEKQSINRLRVKIYDDKTSRYEVPITVPSLTQFPEDQSNYDFQFVKSQNDLFTFKIYGLRKGKNVTLWDTNAGSMMLSDQFLQVSAKLPSEYLYGIGETSRPSFKRDFTSWTKIPLFSRDHVPYDRPNLNLYGTHPFYMILEEDGQAHGVLLLNSNAMDITTQPGPSITYRTIGGILDFYFFLGPTPEDVVQQYTEFVGRPVFPAYWALGFQLCRYGYDSLDEVKRTVDRMSKYDIPQDVQYGDIDYMERQLDFTYNKKTYDGLPQYIKDIKEKGIKYITILDPAISAEEPKGTYETYDLGSELGIWIKDESGKAPLIGKVWPDKPNIFVNKTWPWDDQTKAFRANATFPDWFHQDISKWWNVLIKKFHKTIEFDGLWIDMNEPANFVIGSVEGCSKNNLDYPPYKPNTLGALLAEKTLCMSALHADKQTEYNYHSLFGWKQSIVTLDALTETTNKRGIVISRSTFPSSGRYAGHWLGDNLSAWPQMKESIIGMLDFSLFGISYIGADICGFNDNTTRSLCLRWTQLGAFYPMSRNHNGLGYMAQDPAAFDAEFAKIAREILHVRYELLPFLYTLMYKAHVDGSTVVRPMFHVFPYDRNTWSVDSQFFWGSSLLITPILEENSVKVNAYFPNEARWFDYFTFEEMSSGPQSLHIPIDKIGLHIKGGSIIPMQGAANNTKFSRRKPMKLLVVYDKSFKAEGGLFWDDGESLNSVTEKKFLYLKFSANRDTLNISVANKYKNDDNLHFEQITLVGLQRSIKYVYVNETLHQSFTSKTIKNSEIWLISNVNLKIDRDYNIKWTSNIKSSSCCFKINIYCMITVIVALFAIMY</sequence>
<evidence type="ECO:0000256" key="5">
    <source>
        <dbReference type="ARBA" id="ARBA00023157"/>
    </source>
</evidence>
<dbReference type="Gene3D" id="3.20.20.80">
    <property type="entry name" value="Glycosidases"/>
    <property type="match status" value="1"/>
</dbReference>
<dbReference type="InterPro" id="IPR030458">
    <property type="entry name" value="Glyco_hydro_31_AS"/>
</dbReference>
<dbReference type="SUPFAM" id="SSF57492">
    <property type="entry name" value="Trefoil"/>
    <property type="match status" value="1"/>
</dbReference>
<dbReference type="RefSeq" id="XP_065648377.1">
    <property type="nucleotide sequence ID" value="XM_065792305.1"/>
</dbReference>
<dbReference type="PANTHER" id="PTHR22762:SF133">
    <property type="entry name" value="P-TYPE DOMAIN-CONTAINING PROTEIN"/>
    <property type="match status" value="1"/>
</dbReference>
<dbReference type="InterPro" id="IPR000322">
    <property type="entry name" value="Glyco_hydro_31_TIM"/>
</dbReference>
<dbReference type="InterPro" id="IPR017853">
    <property type="entry name" value="GH"/>
</dbReference>
<dbReference type="InterPro" id="IPR000519">
    <property type="entry name" value="P_trefoil_dom"/>
</dbReference>
<evidence type="ECO:0000313" key="14">
    <source>
        <dbReference type="RefSeq" id="XP_065648377.1"/>
    </source>
</evidence>
<accession>A0ABM4BH80</accession>
<dbReference type="PANTHER" id="PTHR22762">
    <property type="entry name" value="ALPHA-GLUCOSIDASE"/>
    <property type="match status" value="1"/>
</dbReference>
<dbReference type="PROSITE" id="PS51448">
    <property type="entry name" value="P_TREFOIL_2"/>
    <property type="match status" value="1"/>
</dbReference>
<evidence type="ECO:0000256" key="6">
    <source>
        <dbReference type="ARBA" id="ARBA00023180"/>
    </source>
</evidence>
<dbReference type="InterPro" id="IPR044913">
    <property type="entry name" value="P_trefoil_dom_sf"/>
</dbReference>
<keyword evidence="6" id="KW-0325">Glycoprotein</keyword>
<keyword evidence="11" id="KW-0732">Signal</keyword>
<dbReference type="CDD" id="cd14752">
    <property type="entry name" value="GH31_N"/>
    <property type="match status" value="1"/>
</dbReference>
<feature type="domain" description="P-type" evidence="12">
    <location>
        <begin position="12"/>
        <end position="63"/>
    </location>
</feature>
<feature type="signal peptide" evidence="11">
    <location>
        <begin position="1"/>
        <end position="16"/>
    </location>
</feature>
<evidence type="ECO:0000256" key="7">
    <source>
        <dbReference type="ARBA" id="ARBA00023295"/>
    </source>
</evidence>
<gene>
    <name evidence="14" type="primary">LOC100205877</name>
</gene>
<dbReference type="CDD" id="cd06602">
    <property type="entry name" value="GH31_MGAM_SI_GAA"/>
    <property type="match status" value="1"/>
</dbReference>
<dbReference type="InterPro" id="IPR013780">
    <property type="entry name" value="Glyco_hydro_b"/>
</dbReference>
<dbReference type="GeneID" id="100205877"/>
<dbReference type="SUPFAM" id="SSF74650">
    <property type="entry name" value="Galactose mutarotase-like"/>
    <property type="match status" value="1"/>
</dbReference>
<dbReference type="Proteomes" id="UP001652625">
    <property type="component" value="Chromosome 03"/>
</dbReference>
<name>A0ABM4BH80_HYDVU</name>
<comment type="similarity">
    <text evidence="2 10">Belongs to the glycosyl hydrolase 31 family.</text>
</comment>
<dbReference type="InterPro" id="IPR025887">
    <property type="entry name" value="Glyco_hydro_31_N_dom"/>
</dbReference>
<dbReference type="Gene3D" id="4.10.110.10">
    <property type="entry name" value="Spasmolytic Protein, domain 1"/>
    <property type="match status" value="1"/>
</dbReference>
<dbReference type="PROSITE" id="PS00129">
    <property type="entry name" value="GLYCOSYL_HYDROL_F31_1"/>
    <property type="match status" value="1"/>
</dbReference>
<evidence type="ECO:0000256" key="9">
    <source>
        <dbReference type="PROSITE-ProRule" id="PRU00779"/>
    </source>
</evidence>
<reference evidence="14" key="1">
    <citation type="submission" date="2025-08" db="UniProtKB">
        <authorList>
            <consortium name="RefSeq"/>
        </authorList>
    </citation>
    <scope>IDENTIFICATION</scope>
</reference>
<dbReference type="Pfam" id="PF13802">
    <property type="entry name" value="Gal_mutarotas_2"/>
    <property type="match status" value="1"/>
</dbReference>
<organism evidence="13 14">
    <name type="scientific">Hydra vulgaris</name>
    <name type="common">Hydra</name>
    <name type="synonym">Hydra attenuata</name>
    <dbReference type="NCBI Taxonomy" id="6087"/>
    <lineage>
        <taxon>Eukaryota</taxon>
        <taxon>Metazoa</taxon>
        <taxon>Cnidaria</taxon>
        <taxon>Hydrozoa</taxon>
        <taxon>Hydroidolina</taxon>
        <taxon>Anthoathecata</taxon>
        <taxon>Aplanulata</taxon>
        <taxon>Hydridae</taxon>
        <taxon>Hydra</taxon>
    </lineage>
</organism>
<proteinExistence type="inferred from homology"/>
<evidence type="ECO:0000256" key="2">
    <source>
        <dbReference type="ARBA" id="ARBA00007806"/>
    </source>
</evidence>
<dbReference type="SUPFAM" id="SSF51011">
    <property type="entry name" value="Glycosyl hydrolase domain"/>
    <property type="match status" value="1"/>
</dbReference>
<comment type="subcellular location">
    <subcellularLocation>
        <location evidence="1">Membrane</location>
    </subcellularLocation>
</comment>
<keyword evidence="13" id="KW-1185">Reference proteome</keyword>
<dbReference type="Pfam" id="PF21365">
    <property type="entry name" value="Glyco_hydro_31_3rd"/>
    <property type="match status" value="1"/>
</dbReference>
<keyword evidence="4" id="KW-0472">Membrane</keyword>
<dbReference type="Pfam" id="PF00088">
    <property type="entry name" value="Trefoil"/>
    <property type="match status" value="1"/>
</dbReference>
<protein>
    <recommendedName>
        <fullName evidence="8">Maltase</fullName>
    </recommendedName>
</protein>
<evidence type="ECO:0000256" key="1">
    <source>
        <dbReference type="ARBA" id="ARBA00004370"/>
    </source>
</evidence>
<evidence type="ECO:0000256" key="3">
    <source>
        <dbReference type="ARBA" id="ARBA00022801"/>
    </source>
</evidence>
<dbReference type="InterPro" id="IPR048395">
    <property type="entry name" value="Glyco_hydro_31_C"/>
</dbReference>
<keyword evidence="5" id="KW-1015">Disulfide bond</keyword>
<evidence type="ECO:0000313" key="13">
    <source>
        <dbReference type="Proteomes" id="UP001652625"/>
    </source>
</evidence>
<keyword evidence="7 10" id="KW-0326">Glycosidase</keyword>
<dbReference type="Pfam" id="PF01055">
    <property type="entry name" value="Glyco_hydro_31_2nd"/>
    <property type="match status" value="1"/>
</dbReference>
<dbReference type="InterPro" id="IPR011013">
    <property type="entry name" value="Gal_mutarotase_sf_dom"/>
</dbReference>
<dbReference type="SUPFAM" id="SSF51445">
    <property type="entry name" value="(Trans)glycosidases"/>
    <property type="match status" value="1"/>
</dbReference>
<dbReference type="Gene3D" id="2.60.40.1180">
    <property type="entry name" value="Golgi alpha-mannosidase II"/>
    <property type="match status" value="2"/>
</dbReference>
<evidence type="ECO:0000259" key="12">
    <source>
        <dbReference type="PROSITE" id="PS51448"/>
    </source>
</evidence>
<evidence type="ECO:0000256" key="10">
    <source>
        <dbReference type="RuleBase" id="RU361185"/>
    </source>
</evidence>
<feature type="chain" id="PRO_5046178990" description="Maltase" evidence="11">
    <location>
        <begin position="17"/>
        <end position="936"/>
    </location>
</feature>